<name>A0A2H0BT13_9BACT</name>
<proteinExistence type="predicted"/>
<accession>A0A2H0BT13</accession>
<evidence type="ECO:0000313" key="2">
    <source>
        <dbReference type="Proteomes" id="UP000231581"/>
    </source>
</evidence>
<dbReference type="EMBL" id="PCSZ01000026">
    <property type="protein sequence ID" value="PIP60826.1"/>
    <property type="molecule type" value="Genomic_DNA"/>
</dbReference>
<sequence length="215" mass="23743">MTNYAKHKLQGQFVRYGAVALLAILLVVAIKAPPANAEAAIFDALFGKATVLTGPDASVTESFDIAEATPRPEAVKVMRVDATAYTSRPQETDGSPFITADGSVVRDGVIATNVLPFGTKVRIPSVYGDKIFEVHDRMNARYTNRIDVWMDDVHTMNQFGIKRNIQLEVIEWGDGTKQWDQWKGRSAEYFRIGKYGPPDPPLPQPYAELATANEV</sequence>
<dbReference type="AlphaFoldDB" id="A0A2H0BT13"/>
<dbReference type="Proteomes" id="UP000231581">
    <property type="component" value="Unassembled WGS sequence"/>
</dbReference>
<evidence type="ECO:0000313" key="1">
    <source>
        <dbReference type="EMBL" id="PIP60826.1"/>
    </source>
</evidence>
<comment type="caution">
    <text evidence="1">The sequence shown here is derived from an EMBL/GenBank/DDBJ whole genome shotgun (WGS) entry which is preliminary data.</text>
</comment>
<dbReference type="CDD" id="cd22784">
    <property type="entry name" value="DPBB_MltA_YuiC-like"/>
    <property type="match status" value="1"/>
</dbReference>
<evidence type="ECO:0008006" key="3">
    <source>
        <dbReference type="Google" id="ProtNLM"/>
    </source>
</evidence>
<organism evidence="1 2">
    <name type="scientific">Candidatus Uhrbacteria bacterium CG22_combo_CG10-13_8_21_14_all_47_17</name>
    <dbReference type="NCBI Taxonomy" id="1975041"/>
    <lineage>
        <taxon>Bacteria</taxon>
        <taxon>Candidatus Uhriibacteriota</taxon>
    </lineage>
</organism>
<protein>
    <recommendedName>
        <fullName evidence="3">3D domain-containing protein</fullName>
    </recommendedName>
</protein>
<reference evidence="1 2" key="1">
    <citation type="submission" date="2017-09" db="EMBL/GenBank/DDBJ databases">
        <title>Depth-based differentiation of microbial function through sediment-hosted aquifers and enrichment of novel symbionts in the deep terrestrial subsurface.</title>
        <authorList>
            <person name="Probst A.J."/>
            <person name="Ladd B."/>
            <person name="Jarett J.K."/>
            <person name="Geller-Mcgrath D.E."/>
            <person name="Sieber C.M."/>
            <person name="Emerson J.B."/>
            <person name="Anantharaman K."/>
            <person name="Thomas B.C."/>
            <person name="Malmstrom R."/>
            <person name="Stieglmeier M."/>
            <person name="Klingl A."/>
            <person name="Woyke T."/>
            <person name="Ryan C.M."/>
            <person name="Banfield J.F."/>
        </authorList>
    </citation>
    <scope>NUCLEOTIDE SEQUENCE [LARGE SCALE GENOMIC DNA]</scope>
    <source>
        <strain evidence="1">CG22_combo_CG10-13_8_21_14_all_47_17</strain>
    </source>
</reference>
<gene>
    <name evidence="1" type="ORF">COX00_01115</name>
</gene>